<dbReference type="Gene3D" id="3.90.25.10">
    <property type="entry name" value="UDP-galactose 4-epimerase, domain 1"/>
    <property type="match status" value="1"/>
</dbReference>
<evidence type="ECO:0000259" key="4">
    <source>
        <dbReference type="Pfam" id="PF05368"/>
    </source>
</evidence>
<dbReference type="RefSeq" id="XP_016646378.1">
    <property type="nucleotide sequence ID" value="XM_016783178.1"/>
</dbReference>
<comment type="similarity">
    <text evidence="1">Belongs to the NmrA-type oxidoreductase family. Isoflavone reductase subfamily.</text>
</comment>
<evidence type="ECO:0000313" key="5">
    <source>
        <dbReference type="EMBL" id="KEZ46579.1"/>
    </source>
</evidence>
<dbReference type="InterPro" id="IPR036291">
    <property type="entry name" value="NAD(P)-bd_dom_sf"/>
</dbReference>
<dbReference type="HOGENOM" id="CLU_044876_0_0_1"/>
<dbReference type="OMA" id="SEFGMVY"/>
<feature type="domain" description="NmrA-like" evidence="4">
    <location>
        <begin position="4"/>
        <end position="236"/>
    </location>
</feature>
<evidence type="ECO:0000256" key="3">
    <source>
        <dbReference type="ARBA" id="ARBA00023002"/>
    </source>
</evidence>
<keyword evidence="2" id="KW-0521">NADP</keyword>
<dbReference type="OrthoDB" id="419598at2759"/>
<dbReference type="SUPFAM" id="SSF51735">
    <property type="entry name" value="NAD(P)-binding Rossmann-fold domains"/>
    <property type="match status" value="1"/>
</dbReference>
<dbReference type="Gene3D" id="3.40.50.720">
    <property type="entry name" value="NAD(P)-binding Rossmann-like Domain"/>
    <property type="match status" value="1"/>
</dbReference>
<dbReference type="AlphaFoldDB" id="A0A084GGW7"/>
<dbReference type="Pfam" id="PF05368">
    <property type="entry name" value="NmrA"/>
    <property type="match status" value="1"/>
</dbReference>
<evidence type="ECO:0000256" key="2">
    <source>
        <dbReference type="ARBA" id="ARBA00022857"/>
    </source>
</evidence>
<keyword evidence="3" id="KW-0560">Oxidoreductase</keyword>
<gene>
    <name evidence="5" type="ORF">SAPIO_CDS0384</name>
</gene>
<dbReference type="KEGG" id="sapo:SAPIO_CDS0384"/>
<sequence>MVNVAIAGGSRSIGSAIVAALHADGSHKCVILSRTESDDPRVITVDYSDIRNLAETLDVHEIHTVISALSLQSDASGRAQMNLIEAAIRSQHTKRFMPSEFGANYTQKFIKGLPLYAWKLKAADLLEESNLEYTRISNGIFLDYWFAPHIKSAFAVNVPTWVDVENNYAVIPGDGNAPLVVTHSRDIARFVVAVLGLPRWEKQYFLVGDRLTINDFVRLAEEVKGVEFEKHTNDAENLAQGGCTFVPAARGLLQALEVEDQLSMGRMLAFIGTLIVDGDMDLPAEPNLNKAFPDLKTLTVREALEISFGKGG</sequence>
<keyword evidence="6" id="KW-1185">Reference proteome</keyword>
<comment type="caution">
    <text evidence="5">The sequence shown here is derived from an EMBL/GenBank/DDBJ whole genome shotgun (WGS) entry which is preliminary data.</text>
</comment>
<proteinExistence type="inferred from homology"/>
<dbReference type="InterPro" id="IPR008030">
    <property type="entry name" value="NmrA-like"/>
</dbReference>
<dbReference type="InterPro" id="IPR051609">
    <property type="entry name" value="NmrA/Isoflavone_reductase-like"/>
</dbReference>
<dbReference type="PANTHER" id="PTHR47706">
    <property type="entry name" value="NMRA-LIKE FAMILY PROTEIN"/>
    <property type="match status" value="1"/>
</dbReference>
<evidence type="ECO:0000313" key="6">
    <source>
        <dbReference type="Proteomes" id="UP000028545"/>
    </source>
</evidence>
<evidence type="ECO:0000256" key="1">
    <source>
        <dbReference type="ARBA" id="ARBA00005725"/>
    </source>
</evidence>
<reference evidence="5 6" key="1">
    <citation type="journal article" date="2014" name="Genome Announc.">
        <title>Draft genome sequence of the pathogenic fungus Scedosporium apiospermum.</title>
        <authorList>
            <person name="Vandeputte P."/>
            <person name="Ghamrawi S."/>
            <person name="Rechenmann M."/>
            <person name="Iltis A."/>
            <person name="Giraud S."/>
            <person name="Fleury M."/>
            <person name="Thornton C."/>
            <person name="Delhaes L."/>
            <person name="Meyer W."/>
            <person name="Papon N."/>
            <person name="Bouchara J.P."/>
        </authorList>
    </citation>
    <scope>NUCLEOTIDE SEQUENCE [LARGE SCALE GENOMIC DNA]</scope>
    <source>
        <strain evidence="5 6">IHEM 14462</strain>
    </source>
</reference>
<dbReference type="GeneID" id="27718536"/>
<dbReference type="EMBL" id="JOWA01000022">
    <property type="protein sequence ID" value="KEZ46579.1"/>
    <property type="molecule type" value="Genomic_DNA"/>
</dbReference>
<dbReference type="VEuPathDB" id="FungiDB:SAPIO_CDS0384"/>
<organism evidence="5 6">
    <name type="scientific">Pseudallescheria apiosperma</name>
    <name type="common">Scedosporium apiospermum</name>
    <dbReference type="NCBI Taxonomy" id="563466"/>
    <lineage>
        <taxon>Eukaryota</taxon>
        <taxon>Fungi</taxon>
        <taxon>Dikarya</taxon>
        <taxon>Ascomycota</taxon>
        <taxon>Pezizomycotina</taxon>
        <taxon>Sordariomycetes</taxon>
        <taxon>Hypocreomycetidae</taxon>
        <taxon>Microascales</taxon>
        <taxon>Microascaceae</taxon>
        <taxon>Scedosporium</taxon>
    </lineage>
</organism>
<name>A0A084GGW7_PSEDA</name>
<dbReference type="Proteomes" id="UP000028545">
    <property type="component" value="Unassembled WGS sequence"/>
</dbReference>
<accession>A0A084GGW7</accession>
<dbReference type="PANTHER" id="PTHR47706:SF4">
    <property type="entry name" value="NMRA-LIKE DOMAIN-CONTAINING PROTEIN"/>
    <property type="match status" value="1"/>
</dbReference>
<protein>
    <submittedName>
        <fullName evidence="5">Nmra-like family protein</fullName>
    </submittedName>
</protein>
<dbReference type="GO" id="GO:0016491">
    <property type="term" value="F:oxidoreductase activity"/>
    <property type="evidence" value="ECO:0007669"/>
    <property type="project" value="UniProtKB-KW"/>
</dbReference>